<keyword evidence="1" id="KW-0808">Transferase</keyword>
<proteinExistence type="predicted"/>
<evidence type="ECO:0000313" key="1">
    <source>
        <dbReference type="EMBL" id="JAG13986.1"/>
    </source>
</evidence>
<reference evidence="1" key="2">
    <citation type="submission" date="2014-07" db="EMBL/GenBank/DDBJ databases">
        <authorList>
            <person name="Hull J."/>
        </authorList>
    </citation>
    <scope>NUCLEOTIDE SEQUENCE</scope>
</reference>
<organism evidence="1">
    <name type="scientific">Lygus hesperus</name>
    <name type="common">Western plant bug</name>
    <dbReference type="NCBI Taxonomy" id="30085"/>
    <lineage>
        <taxon>Eukaryota</taxon>
        <taxon>Metazoa</taxon>
        <taxon>Ecdysozoa</taxon>
        <taxon>Arthropoda</taxon>
        <taxon>Hexapoda</taxon>
        <taxon>Insecta</taxon>
        <taxon>Pterygota</taxon>
        <taxon>Neoptera</taxon>
        <taxon>Paraneoptera</taxon>
        <taxon>Hemiptera</taxon>
        <taxon>Heteroptera</taxon>
        <taxon>Panheteroptera</taxon>
        <taxon>Cimicomorpha</taxon>
        <taxon>Miridae</taxon>
        <taxon>Mirini</taxon>
        <taxon>Lygus</taxon>
    </lineage>
</organism>
<name>A0A0A9X2U8_LYGHE</name>
<sequence length="175" mass="19685">IPYRPRPGYDRDSFPNMDYAAVCKTPSRKFARDSHYNYPSYKSSQKAHNTVTHNTLSKNGVSGAGNDTLKPPWQSFYRTQQSNNDRLHYSSNKASLTQCGKHSETNSEGIKNFALDRAQTNMNSLDNNYTNDISSKDGLLINACLLIKTIMQLLNEPTSNDKLTPDLGMQAQMRA</sequence>
<feature type="non-terminal residue" evidence="1">
    <location>
        <position position="1"/>
    </location>
</feature>
<dbReference type="GO" id="GO:0016740">
    <property type="term" value="F:transferase activity"/>
    <property type="evidence" value="ECO:0007669"/>
    <property type="project" value="UniProtKB-KW"/>
</dbReference>
<feature type="non-terminal residue" evidence="1">
    <location>
        <position position="175"/>
    </location>
</feature>
<reference evidence="1" key="1">
    <citation type="journal article" date="2014" name="PLoS ONE">
        <title>Transcriptome-Based Identification of ABC Transporters in the Western Tarnished Plant Bug Lygus hesperus.</title>
        <authorList>
            <person name="Hull J.J."/>
            <person name="Chaney K."/>
            <person name="Geib S.M."/>
            <person name="Fabrick J.A."/>
            <person name="Brent C.S."/>
            <person name="Walsh D."/>
            <person name="Lavine L.C."/>
        </authorList>
    </citation>
    <scope>NUCLEOTIDE SEQUENCE</scope>
</reference>
<dbReference type="EMBL" id="GBHO01029618">
    <property type="protein sequence ID" value="JAG13986.1"/>
    <property type="molecule type" value="Transcribed_RNA"/>
</dbReference>
<dbReference type="AlphaFoldDB" id="A0A0A9X2U8"/>
<gene>
    <name evidence="1" type="primary">metA_0</name>
    <name evidence="1" type="ORF">CM83_9206</name>
</gene>
<accession>A0A0A9X2U8</accession>
<protein>
    <submittedName>
        <fullName evidence="1">Homoserine O-succinyltransferase</fullName>
    </submittedName>
</protein>